<dbReference type="Proteomes" id="UP000005238">
    <property type="component" value="Unassembled WGS sequence"/>
</dbReference>
<dbReference type="EMBL" id="DS566016">
    <property type="status" value="NOT_ANNOTATED_CDS"/>
    <property type="molecule type" value="Genomic_DNA"/>
</dbReference>
<reference evidence="9" key="1">
    <citation type="journal article" date="2006" name="Science">
        <title>Phytophthora genome sequences uncover evolutionary origins and mechanisms of pathogenesis.</title>
        <authorList>
            <person name="Tyler B.M."/>
            <person name="Tripathy S."/>
            <person name="Zhang X."/>
            <person name="Dehal P."/>
            <person name="Jiang R.H."/>
            <person name="Aerts A."/>
            <person name="Arredondo F.D."/>
            <person name="Baxter L."/>
            <person name="Bensasson D."/>
            <person name="Beynon J.L."/>
            <person name="Chapman J."/>
            <person name="Damasceno C.M."/>
            <person name="Dorrance A.E."/>
            <person name="Dou D."/>
            <person name="Dickerman A.W."/>
            <person name="Dubchak I.L."/>
            <person name="Garbelotto M."/>
            <person name="Gijzen M."/>
            <person name="Gordon S.G."/>
            <person name="Govers F."/>
            <person name="Grunwald N.J."/>
            <person name="Huang W."/>
            <person name="Ivors K.L."/>
            <person name="Jones R.W."/>
            <person name="Kamoun S."/>
            <person name="Krampis K."/>
            <person name="Lamour K.H."/>
            <person name="Lee M.K."/>
            <person name="McDonald W.H."/>
            <person name="Medina M."/>
            <person name="Meijer H.J."/>
            <person name="Nordberg E.K."/>
            <person name="Maclean D.J."/>
            <person name="Ospina-Giraldo M.D."/>
            <person name="Morris P.F."/>
            <person name="Phuntumart V."/>
            <person name="Putnam N.H."/>
            <person name="Rash S."/>
            <person name="Rose J.K."/>
            <person name="Sakihama Y."/>
            <person name="Salamov A.A."/>
            <person name="Savidor A."/>
            <person name="Scheuring C.F."/>
            <person name="Smith B.M."/>
            <person name="Sobral B.W."/>
            <person name="Terry A."/>
            <person name="Torto-Alalibo T.A."/>
            <person name="Win J."/>
            <person name="Xu Z."/>
            <person name="Zhang H."/>
            <person name="Grigoriev I.V."/>
            <person name="Rokhsar D.S."/>
            <person name="Boore J.L."/>
        </authorList>
    </citation>
    <scope>NUCLEOTIDE SEQUENCE [LARGE SCALE GENOMIC DNA]</scope>
    <source>
        <strain evidence="9">Pr102</strain>
    </source>
</reference>
<dbReference type="OrthoDB" id="97448at2759"/>
<dbReference type="VEuPathDB" id="FungiDB:KRP23_11222"/>
<dbReference type="OMA" id="RYNSNPQ"/>
<comment type="subcellular location">
    <subcellularLocation>
        <location evidence="1 5">Secreted</location>
    </subcellularLocation>
</comment>
<dbReference type="EMBL" id="KF273332">
    <property type="protein sequence ID" value="AGZ84838.1"/>
    <property type="molecule type" value="Genomic_DNA"/>
</dbReference>
<evidence type="ECO:0000256" key="4">
    <source>
        <dbReference type="ARBA" id="ARBA00022729"/>
    </source>
</evidence>
<comment type="function">
    <text evidence="5">Effector that suppresses plant defense responses during pathogen infection.</text>
</comment>
<feature type="chain" id="PRO_5010118827" description="RxLR effector protein" evidence="5">
    <location>
        <begin position="21"/>
        <end position="125"/>
    </location>
</feature>
<proteinExistence type="inferred from homology"/>
<sequence length="125" mass="13800">MRTTQLLLLVVATFIACCSAVTDAENSIQVNALTTDSITETATKSHRYLKGSETTSDVATVDEERYVPGFGMLLGALKLPKFQGLAKLPLVKQLAAIKNKFGKKVGDVYLKWVKKRYNSNPQNFM</sequence>
<dbReference type="EMBL" id="KF273333">
    <property type="protein sequence ID" value="AGZ84839.1"/>
    <property type="molecule type" value="Genomic_DNA"/>
</dbReference>
<reference evidence="6" key="2">
    <citation type="journal article" date="2013" name="PLoS ONE">
        <title>Evolution of RXLR-Class Effectors in the Oomycete Plant Pathogen Phytophthora ramorum.</title>
        <authorList>
            <person name="Goss E.M."/>
            <person name="Press C.M."/>
            <person name="Grunwald N.J."/>
        </authorList>
    </citation>
    <scope>NUCLEOTIDE SEQUENCE</scope>
    <source>
        <strain evidence="7">CSL2266</strain>
        <strain evidence="6">Pr-102</strain>
    </source>
</reference>
<feature type="signal peptide" evidence="5">
    <location>
        <begin position="1"/>
        <end position="20"/>
    </location>
</feature>
<evidence type="ECO:0000313" key="8">
    <source>
        <dbReference type="EnsemblProtists" id="Phyra76660"/>
    </source>
</evidence>
<dbReference type="VEuPathDB" id="FungiDB:KRP22_11545"/>
<dbReference type="eggNOG" id="ENOG502R7Y7">
    <property type="taxonomic scope" value="Eukaryota"/>
</dbReference>
<comment type="domain">
    <text evidence="5">The RxLR-dEER motif acts to carry the protein into the host cell cytoplasm through binding to cell surface phosphatidylinositol-3-phosphate.</text>
</comment>
<keyword evidence="9" id="KW-1185">Reference proteome</keyword>
<keyword evidence="4 5" id="KW-0732">Signal</keyword>
<dbReference type="VEuPathDB" id="FungiDB:KRP22_10767"/>
<keyword evidence="3 5" id="KW-0964">Secreted</keyword>
<dbReference type="PROSITE" id="PS51257">
    <property type="entry name" value="PROKAR_LIPOPROTEIN"/>
    <property type="match status" value="1"/>
</dbReference>
<comment type="similarity">
    <text evidence="2 5">Belongs to the RxLR effector family.</text>
</comment>
<protein>
    <recommendedName>
        <fullName evidence="5">RxLR effector protein</fullName>
    </recommendedName>
</protein>
<dbReference type="InterPro" id="IPR031825">
    <property type="entry name" value="RXLR"/>
</dbReference>
<organism evidence="8 9">
    <name type="scientific">Phytophthora ramorum</name>
    <name type="common">Sudden oak death agent</name>
    <dbReference type="NCBI Taxonomy" id="164328"/>
    <lineage>
        <taxon>Eukaryota</taxon>
        <taxon>Sar</taxon>
        <taxon>Stramenopiles</taxon>
        <taxon>Oomycota</taxon>
        <taxon>Peronosporomycetes</taxon>
        <taxon>Peronosporales</taxon>
        <taxon>Peronosporaceae</taxon>
        <taxon>Phytophthora</taxon>
    </lineage>
</organism>
<dbReference type="InParanoid" id="H3GK93"/>
<dbReference type="AlphaFoldDB" id="H3GK93"/>
<dbReference type="Pfam" id="PF16810">
    <property type="entry name" value="RXLR"/>
    <property type="match status" value="1"/>
</dbReference>
<evidence type="ECO:0000256" key="5">
    <source>
        <dbReference type="RuleBase" id="RU367124"/>
    </source>
</evidence>
<evidence type="ECO:0000313" key="9">
    <source>
        <dbReference type="Proteomes" id="UP000005238"/>
    </source>
</evidence>
<evidence type="ECO:0000313" key="7">
    <source>
        <dbReference type="EMBL" id="AGZ84838.1"/>
    </source>
</evidence>
<dbReference type="EnsemblProtists" id="Phyra76660">
    <property type="protein sequence ID" value="Phyra76660"/>
    <property type="gene ID" value="Phyra76660"/>
</dbReference>
<evidence type="ECO:0000256" key="3">
    <source>
        <dbReference type="ARBA" id="ARBA00022525"/>
    </source>
</evidence>
<name>H3GK93_PHYRM</name>
<dbReference type="EMBL" id="KF273331">
    <property type="protein sequence ID" value="AGZ84837.1"/>
    <property type="molecule type" value="Genomic_DNA"/>
</dbReference>
<evidence type="ECO:0000256" key="2">
    <source>
        <dbReference type="ARBA" id="ARBA00010400"/>
    </source>
</evidence>
<evidence type="ECO:0000256" key="1">
    <source>
        <dbReference type="ARBA" id="ARBA00004613"/>
    </source>
</evidence>
<gene>
    <name evidence="6" type="primary">Avh60</name>
</gene>
<accession>H3GK93</accession>
<evidence type="ECO:0000313" key="6">
    <source>
        <dbReference type="EMBL" id="AGZ84837.1"/>
    </source>
</evidence>
<dbReference type="HOGENOM" id="CLU_143156_1_0_1"/>
<reference evidence="8" key="3">
    <citation type="submission" date="2015-06" db="UniProtKB">
        <authorList>
            <consortium name="EnsemblProtists"/>
        </authorList>
    </citation>
    <scope>IDENTIFICATION</scope>
    <source>
        <strain evidence="8">Pr102</strain>
    </source>
</reference>